<dbReference type="InterPro" id="IPR025698">
    <property type="entry name" value="2TM_dom"/>
</dbReference>
<protein>
    <recommendedName>
        <fullName evidence="3">2TM domain-containing protein</fullName>
    </recommendedName>
</protein>
<feature type="domain" description="2TM" evidence="3">
    <location>
        <begin position="26"/>
        <end position="99"/>
    </location>
</feature>
<feature type="transmembrane region" description="Helical" evidence="2">
    <location>
        <begin position="34"/>
        <end position="53"/>
    </location>
</feature>
<keyword evidence="2" id="KW-0812">Transmembrane</keyword>
<keyword evidence="2" id="KW-0472">Membrane</keyword>
<evidence type="ECO:0000256" key="1">
    <source>
        <dbReference type="SAM" id="MobiDB-lite"/>
    </source>
</evidence>
<dbReference type="Pfam" id="PF13239">
    <property type="entry name" value="2TM"/>
    <property type="match status" value="1"/>
</dbReference>
<dbReference type="eggNOG" id="ENOG5032SUK">
    <property type="taxonomic scope" value="Bacteria"/>
</dbReference>
<evidence type="ECO:0000313" key="5">
    <source>
        <dbReference type="Proteomes" id="UP000000374"/>
    </source>
</evidence>
<gene>
    <name evidence="4" type="ordered locus">Veis_2284</name>
</gene>
<evidence type="ECO:0000259" key="3">
    <source>
        <dbReference type="Pfam" id="PF13239"/>
    </source>
</evidence>
<dbReference type="Proteomes" id="UP000000374">
    <property type="component" value="Chromosome"/>
</dbReference>
<name>A1WK75_VEREI</name>
<dbReference type="AlphaFoldDB" id="A1WK75"/>
<organism evidence="4 5">
    <name type="scientific">Verminephrobacter eiseniae (strain EF01-2)</name>
    <dbReference type="NCBI Taxonomy" id="391735"/>
    <lineage>
        <taxon>Bacteria</taxon>
        <taxon>Pseudomonadati</taxon>
        <taxon>Pseudomonadota</taxon>
        <taxon>Betaproteobacteria</taxon>
        <taxon>Burkholderiales</taxon>
        <taxon>Comamonadaceae</taxon>
        <taxon>Verminephrobacter</taxon>
    </lineage>
</organism>
<dbReference type="EMBL" id="CP000542">
    <property type="protein sequence ID" value="ABM58032.1"/>
    <property type="molecule type" value="Genomic_DNA"/>
</dbReference>
<keyword evidence="5" id="KW-1185">Reference proteome</keyword>
<dbReference type="KEGG" id="vei:Veis_2284"/>
<evidence type="ECO:0000313" key="4">
    <source>
        <dbReference type="EMBL" id="ABM58032.1"/>
    </source>
</evidence>
<evidence type="ECO:0000256" key="2">
    <source>
        <dbReference type="SAM" id="Phobius"/>
    </source>
</evidence>
<feature type="compositionally biased region" description="Low complexity" evidence="1">
    <location>
        <begin position="8"/>
        <end position="19"/>
    </location>
</feature>
<feature type="transmembrane region" description="Helical" evidence="2">
    <location>
        <begin position="65"/>
        <end position="85"/>
    </location>
</feature>
<feature type="region of interest" description="Disordered" evidence="1">
    <location>
        <begin position="1"/>
        <end position="20"/>
    </location>
</feature>
<reference evidence="5" key="1">
    <citation type="submission" date="2006-12" db="EMBL/GenBank/DDBJ databases">
        <title>Complete sequence of chromosome 1 of Verminephrobacter eiseniae EF01-2.</title>
        <authorList>
            <person name="Copeland A."/>
            <person name="Lucas S."/>
            <person name="Lapidus A."/>
            <person name="Barry K."/>
            <person name="Detter J.C."/>
            <person name="Glavina del Rio T."/>
            <person name="Dalin E."/>
            <person name="Tice H."/>
            <person name="Pitluck S."/>
            <person name="Chertkov O."/>
            <person name="Brettin T."/>
            <person name="Bruce D."/>
            <person name="Han C."/>
            <person name="Tapia R."/>
            <person name="Gilna P."/>
            <person name="Schmutz J."/>
            <person name="Larimer F."/>
            <person name="Land M."/>
            <person name="Hauser L."/>
            <person name="Kyrpides N."/>
            <person name="Kim E."/>
            <person name="Stahl D."/>
            <person name="Richardson P."/>
        </authorList>
    </citation>
    <scope>NUCLEOTIDE SEQUENCE [LARGE SCALE GENOMIC DNA]</scope>
    <source>
        <strain evidence="5">EF01-2</strain>
    </source>
</reference>
<sequence length="108" mass="12249">MTPHPLDQPMTPETQPMTPKDIDRLARRRAGAKLGWYIHATAFVVINLALFAISHHGFGSRHWTVFPLLGWGLGLALHGIAVFMCGPASGLRERMVQKERERLRRQVR</sequence>
<dbReference type="HOGENOM" id="CLU_173284_1_0_4"/>
<proteinExistence type="predicted"/>
<keyword evidence="2" id="KW-1133">Transmembrane helix</keyword>
<accession>A1WK75</accession>
<dbReference type="STRING" id="391735.Veis_2284"/>